<dbReference type="EMBL" id="QUNI01000011">
    <property type="protein sequence ID" value="REG96159.1"/>
    <property type="molecule type" value="Genomic_DNA"/>
</dbReference>
<proteinExistence type="predicted"/>
<dbReference type="AlphaFoldDB" id="A0A3E0EFV3"/>
<dbReference type="RefSeq" id="WP_115814396.1">
    <property type="nucleotide sequence ID" value="NZ_QUNI01000011.1"/>
</dbReference>
<accession>A0A3E0EFV3</accession>
<comment type="caution">
    <text evidence="1">The sequence shown here is derived from an EMBL/GenBank/DDBJ whole genome shotgun (WGS) entry which is preliminary data.</text>
</comment>
<dbReference type="OrthoDB" id="5417073at2"/>
<keyword evidence="2" id="KW-1185">Reference proteome</keyword>
<protein>
    <submittedName>
        <fullName evidence="1">Uncharacterized protein</fullName>
    </submittedName>
</protein>
<dbReference type="Proteomes" id="UP000257136">
    <property type="component" value="Unassembled WGS sequence"/>
</dbReference>
<sequence>MKNQTELEKINKFNKLSDEEKKKIVEQKVKEDGKKVKIIVPIILLTLLFLLFKCTCDSEPEVKLTKAEIHKQNIEKLFHPWDGSNIVLEQKIKESLNDPESYEHITTSYIDTGDFLSVKTVFTAKNGFGGVIKQEVVIQQDTLGNIIKVVKWFE</sequence>
<reference evidence="1 2" key="1">
    <citation type="submission" date="2018-08" db="EMBL/GenBank/DDBJ databases">
        <title>Genomic Encyclopedia of Archaeal and Bacterial Type Strains, Phase II (KMG-II): from individual species to whole genera.</title>
        <authorList>
            <person name="Goeker M."/>
        </authorList>
    </citation>
    <scope>NUCLEOTIDE SEQUENCE [LARGE SCALE GENOMIC DNA]</scope>
    <source>
        <strain evidence="1 2">DSM 100880</strain>
    </source>
</reference>
<evidence type="ECO:0000313" key="1">
    <source>
        <dbReference type="EMBL" id="REG96159.1"/>
    </source>
</evidence>
<organism evidence="1 2">
    <name type="scientific">Flavobacterium aquicola</name>
    <dbReference type="NCBI Taxonomy" id="1682742"/>
    <lineage>
        <taxon>Bacteria</taxon>
        <taxon>Pseudomonadati</taxon>
        <taxon>Bacteroidota</taxon>
        <taxon>Flavobacteriia</taxon>
        <taxon>Flavobacteriales</taxon>
        <taxon>Flavobacteriaceae</taxon>
        <taxon>Flavobacterium</taxon>
    </lineage>
</organism>
<name>A0A3E0EFV3_9FLAO</name>
<evidence type="ECO:0000313" key="2">
    <source>
        <dbReference type="Proteomes" id="UP000257136"/>
    </source>
</evidence>
<gene>
    <name evidence="1" type="ORF">C8P67_111133</name>
</gene>